<dbReference type="InterPro" id="IPR000315">
    <property type="entry name" value="Znf_B-box"/>
</dbReference>
<dbReference type="SUPFAM" id="SSF101898">
    <property type="entry name" value="NHL repeat"/>
    <property type="match status" value="1"/>
</dbReference>
<keyword evidence="1" id="KW-0863">Zinc-finger</keyword>
<protein>
    <submittedName>
        <fullName evidence="5 6">Uncharacterized protein LOC111104872</fullName>
    </submittedName>
</protein>
<keyword evidence="2" id="KW-0175">Coiled coil</keyword>
<organism evidence="4 6">
    <name type="scientific">Crassostrea virginica</name>
    <name type="common">Eastern oyster</name>
    <dbReference type="NCBI Taxonomy" id="6565"/>
    <lineage>
        <taxon>Eukaryota</taxon>
        <taxon>Metazoa</taxon>
        <taxon>Spiralia</taxon>
        <taxon>Lophotrochozoa</taxon>
        <taxon>Mollusca</taxon>
        <taxon>Bivalvia</taxon>
        <taxon>Autobranchia</taxon>
        <taxon>Pteriomorphia</taxon>
        <taxon>Ostreida</taxon>
        <taxon>Ostreoidea</taxon>
        <taxon>Ostreidae</taxon>
        <taxon>Crassostrea</taxon>
    </lineage>
</organism>
<dbReference type="Gene3D" id="2.120.10.30">
    <property type="entry name" value="TolB, C-terminal domain"/>
    <property type="match status" value="1"/>
</dbReference>
<dbReference type="RefSeq" id="XP_022294744.1">
    <property type="nucleotide sequence ID" value="XM_022439036.1"/>
</dbReference>
<gene>
    <name evidence="5 6" type="primary">LOC111104872</name>
</gene>
<dbReference type="Pfam" id="PF00643">
    <property type="entry name" value="zf-B_box"/>
    <property type="match status" value="1"/>
</dbReference>
<dbReference type="KEGG" id="cvn:111104872"/>
<dbReference type="GO" id="GO:0008270">
    <property type="term" value="F:zinc ion binding"/>
    <property type="evidence" value="ECO:0007669"/>
    <property type="project" value="UniProtKB-KW"/>
</dbReference>
<dbReference type="Proteomes" id="UP000694844">
    <property type="component" value="Chromosome 7"/>
</dbReference>
<dbReference type="SUPFAM" id="SSF57845">
    <property type="entry name" value="B-box zinc-binding domain"/>
    <property type="match status" value="1"/>
</dbReference>
<evidence type="ECO:0000313" key="4">
    <source>
        <dbReference type="Proteomes" id="UP000694844"/>
    </source>
</evidence>
<accession>A0A8B8AWU1</accession>
<feature type="coiled-coil region" evidence="2">
    <location>
        <begin position="190"/>
        <end position="217"/>
    </location>
</feature>
<reference evidence="5 6" key="1">
    <citation type="submission" date="2025-04" db="UniProtKB">
        <authorList>
            <consortium name="RefSeq"/>
        </authorList>
    </citation>
    <scope>IDENTIFICATION</scope>
    <source>
        <tissue evidence="5 6">Whole sample</tissue>
    </source>
</reference>
<dbReference type="PANTHER" id="PTHR25462:SF296">
    <property type="entry name" value="MEIOTIC P26, ISOFORM F"/>
    <property type="match status" value="1"/>
</dbReference>
<dbReference type="GO" id="GO:0061630">
    <property type="term" value="F:ubiquitin protein ligase activity"/>
    <property type="evidence" value="ECO:0007669"/>
    <property type="project" value="TreeGrafter"/>
</dbReference>
<dbReference type="AlphaFoldDB" id="A0A8B8AWU1"/>
<dbReference type="GeneID" id="111104872"/>
<evidence type="ECO:0000256" key="1">
    <source>
        <dbReference type="PROSITE-ProRule" id="PRU00024"/>
    </source>
</evidence>
<keyword evidence="1" id="KW-0479">Metal-binding</keyword>
<keyword evidence="4" id="KW-1185">Reference proteome</keyword>
<dbReference type="PROSITE" id="PS50119">
    <property type="entry name" value="ZF_BBOX"/>
    <property type="match status" value="2"/>
</dbReference>
<keyword evidence="1" id="KW-0862">Zinc</keyword>
<dbReference type="OrthoDB" id="6068722at2759"/>
<dbReference type="Gene3D" id="3.30.160.60">
    <property type="entry name" value="Classic Zinc Finger"/>
    <property type="match status" value="1"/>
</dbReference>
<feature type="domain" description="B box-type" evidence="3">
    <location>
        <begin position="8"/>
        <end position="53"/>
    </location>
</feature>
<evidence type="ECO:0000313" key="5">
    <source>
        <dbReference type="RefSeq" id="XP_022294743.1"/>
    </source>
</evidence>
<feature type="domain" description="B box-type" evidence="3">
    <location>
        <begin position="64"/>
        <end position="102"/>
    </location>
</feature>
<name>A0A8B8AWU1_CRAVI</name>
<proteinExistence type="predicted"/>
<dbReference type="CDD" id="cd19756">
    <property type="entry name" value="Bbox2"/>
    <property type="match status" value="1"/>
</dbReference>
<evidence type="ECO:0000256" key="2">
    <source>
        <dbReference type="SAM" id="Coils"/>
    </source>
</evidence>
<dbReference type="PANTHER" id="PTHR25462">
    <property type="entry name" value="BONUS, ISOFORM C-RELATED"/>
    <property type="match status" value="1"/>
</dbReference>
<dbReference type="InterPro" id="IPR011042">
    <property type="entry name" value="6-blade_b-propeller_TolB-like"/>
</dbReference>
<evidence type="ECO:0000313" key="6">
    <source>
        <dbReference type="RefSeq" id="XP_022294744.1"/>
    </source>
</evidence>
<dbReference type="InterPro" id="IPR047153">
    <property type="entry name" value="TRIM45/56/19-like"/>
</dbReference>
<evidence type="ECO:0000259" key="3">
    <source>
        <dbReference type="PROSITE" id="PS50119"/>
    </source>
</evidence>
<dbReference type="RefSeq" id="XP_022294743.1">
    <property type="nucleotide sequence ID" value="XM_022439035.1"/>
</dbReference>
<sequence>MDPYACCQDIERCQICDDGIAELFCVSCNIKLCRRCTGGHLAEDPEKHNVVKNIDKYTTLIFPVCVTHSLRQCKNYCQQCDLAVCSYCISSKSHERHKFLKVEDIFYSKKEIIENDSYELEQEILSSYEEIVKQVEFNGKKLKETFEGVLSNIEKQRKIWHQEINLIVNTLKDDVCCMRNAQMKAQNDHLNSLQKILADVRQLIQRQKDLLESLEISKSLSYESMNSTLRKFPPKLEISVPRFIPKAIENELNSEMIGVISGFCISNQEGGYQLESWSNVASRGNRTEEENRENISKEVSDEPQFITIFKTEITGNLNIKCTNDRNLWVSSDKGLLQLFKLDTPVDISRQKVVAINSPVILRKIEAGNGRKSIAVTKLGNLVYGKRLSNKICILKEDKTDKQINLNRWRLLSLCITANDGLFVCMTDAKGDSCRLVRFDVFEERQIIQYDSEGKRLFTPGTGGKYVTENLNGDVCVADYDGRVVVVTDKRGMFRFRYKSDDRPKGIATDSQAQIIVLYLYTPSSKEVIHIIDKNGQFLRNLNIFHHCIGRVGLDIDIEDNLYLAEADGTVKKIRYMKQLNE</sequence>